<dbReference type="Proteomes" id="UP000270094">
    <property type="component" value="Unassembled WGS sequence"/>
</dbReference>
<evidence type="ECO:0000313" key="2">
    <source>
        <dbReference type="EMBL" id="VDM83947.1"/>
    </source>
</evidence>
<name>A0A3P7K679_STRVU</name>
<reference evidence="2 3" key="1">
    <citation type="submission" date="2018-11" db="EMBL/GenBank/DDBJ databases">
        <authorList>
            <consortium name="Pathogen Informatics"/>
        </authorList>
    </citation>
    <scope>NUCLEOTIDE SEQUENCE [LARGE SCALE GENOMIC DNA]</scope>
</reference>
<sequence length="49" mass="5552">MPLAPLGDPFGLTPEDVNVTPSPEQPVKQVRALRIFTKMFKDTFLHSKR</sequence>
<organism evidence="2 3">
    <name type="scientific">Strongylus vulgaris</name>
    <name type="common">Blood worm</name>
    <dbReference type="NCBI Taxonomy" id="40348"/>
    <lineage>
        <taxon>Eukaryota</taxon>
        <taxon>Metazoa</taxon>
        <taxon>Ecdysozoa</taxon>
        <taxon>Nematoda</taxon>
        <taxon>Chromadorea</taxon>
        <taxon>Rhabditida</taxon>
        <taxon>Rhabditina</taxon>
        <taxon>Rhabditomorpha</taxon>
        <taxon>Strongyloidea</taxon>
        <taxon>Strongylidae</taxon>
        <taxon>Strongylus</taxon>
    </lineage>
</organism>
<dbReference type="OrthoDB" id="10523046at2759"/>
<evidence type="ECO:0000313" key="3">
    <source>
        <dbReference type="Proteomes" id="UP000270094"/>
    </source>
</evidence>
<evidence type="ECO:0000256" key="1">
    <source>
        <dbReference type="SAM" id="MobiDB-lite"/>
    </source>
</evidence>
<keyword evidence="3" id="KW-1185">Reference proteome</keyword>
<proteinExistence type="predicted"/>
<gene>
    <name evidence="2" type="ORF">SVUK_LOCUS18945</name>
</gene>
<dbReference type="EMBL" id="UYYB01126444">
    <property type="protein sequence ID" value="VDM83947.1"/>
    <property type="molecule type" value="Genomic_DNA"/>
</dbReference>
<dbReference type="AlphaFoldDB" id="A0A3P7K679"/>
<protein>
    <submittedName>
        <fullName evidence="2">Uncharacterized protein</fullName>
    </submittedName>
</protein>
<feature type="region of interest" description="Disordered" evidence="1">
    <location>
        <begin position="1"/>
        <end position="24"/>
    </location>
</feature>
<accession>A0A3P7K679</accession>